<feature type="compositionally biased region" description="Basic and acidic residues" evidence="1">
    <location>
        <begin position="1"/>
        <end position="26"/>
    </location>
</feature>
<organism evidence="2 3">
    <name type="scientific">Allosphingosinicella humi</name>
    <dbReference type="NCBI Taxonomy" id="2068657"/>
    <lineage>
        <taxon>Bacteria</taxon>
        <taxon>Pseudomonadati</taxon>
        <taxon>Pseudomonadota</taxon>
        <taxon>Alphaproteobacteria</taxon>
        <taxon>Sphingomonadales</taxon>
        <taxon>Sphingomonadaceae</taxon>
        <taxon>Allosphingosinicella</taxon>
    </lineage>
</organism>
<accession>A0A2U2J425</accession>
<proteinExistence type="predicted"/>
<comment type="caution">
    <text evidence="2">The sequence shown here is derived from an EMBL/GenBank/DDBJ whole genome shotgun (WGS) entry which is preliminary data.</text>
</comment>
<evidence type="ECO:0000313" key="3">
    <source>
        <dbReference type="Proteomes" id="UP000245916"/>
    </source>
</evidence>
<protein>
    <submittedName>
        <fullName evidence="2">Uncharacterized protein</fullName>
    </submittedName>
</protein>
<gene>
    <name evidence="2" type="ORF">DF286_09575</name>
</gene>
<feature type="compositionally biased region" description="Gly residues" evidence="1">
    <location>
        <begin position="28"/>
        <end position="39"/>
    </location>
</feature>
<evidence type="ECO:0000256" key="1">
    <source>
        <dbReference type="SAM" id="MobiDB-lite"/>
    </source>
</evidence>
<dbReference type="EMBL" id="QFFF01000001">
    <property type="protein sequence ID" value="PWG03085.1"/>
    <property type="molecule type" value="Genomic_DNA"/>
</dbReference>
<reference evidence="2 3" key="1">
    <citation type="submission" date="2018-05" db="EMBL/GenBank/DDBJ databases">
        <title>Genome of Sphingosinicella humi QZX222.</title>
        <authorList>
            <person name="Qiao Z."/>
            <person name="Wang G."/>
        </authorList>
    </citation>
    <scope>NUCLEOTIDE SEQUENCE [LARGE SCALE GENOMIC DNA]</scope>
    <source>
        <strain evidence="2 3">QZX222</strain>
    </source>
</reference>
<feature type="region of interest" description="Disordered" evidence="1">
    <location>
        <begin position="1"/>
        <end position="79"/>
    </location>
</feature>
<keyword evidence="3" id="KW-1185">Reference proteome</keyword>
<dbReference type="AlphaFoldDB" id="A0A2U2J425"/>
<dbReference type="RefSeq" id="WP_109271223.1">
    <property type="nucleotide sequence ID" value="NZ_QFFF01000001.1"/>
</dbReference>
<name>A0A2U2J425_9SPHN</name>
<evidence type="ECO:0000313" key="2">
    <source>
        <dbReference type="EMBL" id="PWG03085.1"/>
    </source>
</evidence>
<dbReference type="Proteomes" id="UP000245916">
    <property type="component" value="Unassembled WGS sequence"/>
</dbReference>
<sequence>MTDRETNQDKQSERGRRASFDPKSGEVHGSGSGAGGGGNPREDYDDDSMGGGGAEPQGGPRAIDKAVRKPEDRHQGDAA</sequence>
<feature type="compositionally biased region" description="Basic and acidic residues" evidence="1">
    <location>
        <begin position="62"/>
        <end position="79"/>
    </location>
</feature>